<dbReference type="InterPro" id="IPR042197">
    <property type="entry name" value="Apaf_helical"/>
</dbReference>
<keyword evidence="5" id="KW-0433">Leucine-rich repeat</keyword>
<dbReference type="EC" id="3.2.2.6" evidence="3"/>
<dbReference type="InterPro" id="IPR045344">
    <property type="entry name" value="C-JID"/>
</dbReference>
<evidence type="ECO:0000256" key="11">
    <source>
        <dbReference type="ARBA" id="ARBA00047304"/>
    </source>
</evidence>
<dbReference type="GO" id="GO:0005634">
    <property type="term" value="C:nucleus"/>
    <property type="evidence" value="ECO:0007669"/>
    <property type="project" value="UniProtKB-SubCell"/>
</dbReference>
<evidence type="ECO:0000256" key="6">
    <source>
        <dbReference type="ARBA" id="ARBA00022737"/>
    </source>
</evidence>
<evidence type="ECO:0000256" key="10">
    <source>
        <dbReference type="ARBA" id="ARBA00023242"/>
    </source>
</evidence>
<dbReference type="Pfam" id="PF00560">
    <property type="entry name" value="LRR_1"/>
    <property type="match status" value="1"/>
</dbReference>
<organism evidence="14 15">
    <name type="scientific">Vitis rotundifolia</name>
    <name type="common">Muscadine grape</name>
    <dbReference type="NCBI Taxonomy" id="103349"/>
    <lineage>
        <taxon>Eukaryota</taxon>
        <taxon>Viridiplantae</taxon>
        <taxon>Streptophyta</taxon>
        <taxon>Embryophyta</taxon>
        <taxon>Tracheophyta</taxon>
        <taxon>Spermatophyta</taxon>
        <taxon>Magnoliopsida</taxon>
        <taxon>eudicotyledons</taxon>
        <taxon>Gunneridae</taxon>
        <taxon>Pentapetalae</taxon>
        <taxon>rosids</taxon>
        <taxon>Vitales</taxon>
        <taxon>Vitaceae</taxon>
        <taxon>Viteae</taxon>
        <taxon>Vitis</taxon>
    </lineage>
</organism>
<comment type="catalytic activity">
    <reaction evidence="11">
        <text>NAD(+) + H2O = ADP-D-ribose + nicotinamide + H(+)</text>
        <dbReference type="Rhea" id="RHEA:16301"/>
        <dbReference type="ChEBI" id="CHEBI:15377"/>
        <dbReference type="ChEBI" id="CHEBI:15378"/>
        <dbReference type="ChEBI" id="CHEBI:17154"/>
        <dbReference type="ChEBI" id="CHEBI:57540"/>
        <dbReference type="ChEBI" id="CHEBI:57967"/>
        <dbReference type="EC" id="3.2.2.6"/>
    </reaction>
    <physiologicalReaction direction="left-to-right" evidence="11">
        <dbReference type="Rhea" id="RHEA:16302"/>
    </physiologicalReaction>
</comment>
<evidence type="ECO:0000256" key="8">
    <source>
        <dbReference type="ARBA" id="ARBA00022821"/>
    </source>
</evidence>
<keyword evidence="4" id="KW-0963">Cytoplasm</keyword>
<keyword evidence="7" id="KW-0378">Hydrolase</keyword>
<evidence type="ECO:0000256" key="7">
    <source>
        <dbReference type="ARBA" id="ARBA00022801"/>
    </source>
</evidence>
<dbReference type="PANTHER" id="PTHR11017">
    <property type="entry name" value="LEUCINE-RICH REPEAT-CONTAINING PROTEIN"/>
    <property type="match status" value="1"/>
</dbReference>
<keyword evidence="9" id="KW-0520">NAD</keyword>
<dbReference type="PRINTS" id="PR00364">
    <property type="entry name" value="DISEASERSIST"/>
</dbReference>
<gene>
    <name evidence="14" type="ORF">PVL29_013596</name>
</gene>
<evidence type="ECO:0000256" key="2">
    <source>
        <dbReference type="ARBA" id="ARBA00004496"/>
    </source>
</evidence>
<dbReference type="GO" id="GO:0043531">
    <property type="term" value="F:ADP binding"/>
    <property type="evidence" value="ECO:0007669"/>
    <property type="project" value="InterPro"/>
</dbReference>
<dbReference type="Gene3D" id="3.80.10.10">
    <property type="entry name" value="Ribonuclease Inhibitor"/>
    <property type="match status" value="1"/>
</dbReference>
<comment type="similarity">
    <text evidence="12">Belongs to the disease resistance TIR-NB-LRR family.</text>
</comment>
<dbReference type="Pfam" id="PF00931">
    <property type="entry name" value="NB-ARC"/>
    <property type="match status" value="1"/>
</dbReference>
<evidence type="ECO:0000256" key="5">
    <source>
        <dbReference type="ARBA" id="ARBA00022614"/>
    </source>
</evidence>
<feature type="domain" description="TIR" evidence="13">
    <location>
        <begin position="11"/>
        <end position="174"/>
    </location>
</feature>
<dbReference type="InterPro" id="IPR044974">
    <property type="entry name" value="Disease_R_plants"/>
</dbReference>
<keyword evidence="15" id="KW-1185">Reference proteome</keyword>
<dbReference type="GO" id="GO:0005737">
    <property type="term" value="C:cytoplasm"/>
    <property type="evidence" value="ECO:0007669"/>
    <property type="project" value="UniProtKB-SubCell"/>
</dbReference>
<keyword evidence="8" id="KW-0611">Plant defense</keyword>
<dbReference type="Gene3D" id="3.40.50.10140">
    <property type="entry name" value="Toll/interleukin-1 receptor homology (TIR) domain"/>
    <property type="match status" value="1"/>
</dbReference>
<dbReference type="InterPro" id="IPR032675">
    <property type="entry name" value="LRR_dom_sf"/>
</dbReference>
<evidence type="ECO:0000256" key="9">
    <source>
        <dbReference type="ARBA" id="ARBA00023027"/>
    </source>
</evidence>
<dbReference type="GO" id="GO:0050832">
    <property type="term" value="P:defense response to fungus"/>
    <property type="evidence" value="ECO:0007669"/>
    <property type="project" value="UniProtKB-ARBA"/>
</dbReference>
<dbReference type="EMBL" id="JARBHA010000010">
    <property type="protein sequence ID" value="KAJ9691466.1"/>
    <property type="molecule type" value="Genomic_DNA"/>
</dbReference>
<dbReference type="GO" id="GO:0007165">
    <property type="term" value="P:signal transduction"/>
    <property type="evidence" value="ECO:0007669"/>
    <property type="project" value="InterPro"/>
</dbReference>
<dbReference type="SUPFAM" id="SSF52047">
    <property type="entry name" value="RNI-like"/>
    <property type="match status" value="1"/>
</dbReference>
<name>A0AA39DNR6_VITRO</name>
<reference evidence="14 15" key="1">
    <citation type="journal article" date="2023" name="BMC Biotechnol.">
        <title>Vitis rotundifolia cv Carlos genome sequencing.</title>
        <authorList>
            <person name="Huff M."/>
            <person name="Hulse-Kemp A."/>
            <person name="Scheffler B."/>
            <person name="Youngblood R."/>
            <person name="Simpson S."/>
            <person name="Babiker E."/>
            <person name="Staton M."/>
        </authorList>
    </citation>
    <scope>NUCLEOTIDE SEQUENCE [LARGE SCALE GENOMIC DNA]</scope>
    <source>
        <tissue evidence="14">Leaf</tissue>
    </source>
</reference>
<accession>A0AA39DNR6</accession>
<dbReference type="FunFam" id="1.10.8.430:FF:000002">
    <property type="entry name" value="Disease resistance protein (TIR-NBS-LRR class)"/>
    <property type="match status" value="1"/>
</dbReference>
<keyword evidence="10" id="KW-0539">Nucleus</keyword>
<dbReference type="InterPro" id="IPR001611">
    <property type="entry name" value="Leu-rich_rpt"/>
</dbReference>
<evidence type="ECO:0000256" key="1">
    <source>
        <dbReference type="ARBA" id="ARBA00004123"/>
    </source>
</evidence>
<dbReference type="InterPro" id="IPR036390">
    <property type="entry name" value="WH_DNA-bd_sf"/>
</dbReference>
<keyword evidence="6" id="KW-0677">Repeat</keyword>
<dbReference type="Gene3D" id="3.40.50.300">
    <property type="entry name" value="P-loop containing nucleotide triphosphate hydrolases"/>
    <property type="match status" value="1"/>
</dbReference>
<dbReference type="FunFam" id="3.40.50.10140:FF:000007">
    <property type="entry name" value="Disease resistance protein (TIR-NBS-LRR class)"/>
    <property type="match status" value="1"/>
</dbReference>
<proteinExistence type="inferred from homology"/>
<dbReference type="SUPFAM" id="SSF46785">
    <property type="entry name" value="Winged helix' DNA-binding domain"/>
    <property type="match status" value="1"/>
</dbReference>
<dbReference type="InterPro" id="IPR000157">
    <property type="entry name" value="TIR_dom"/>
</dbReference>
<dbReference type="Pfam" id="PF20160">
    <property type="entry name" value="C-JID"/>
    <property type="match status" value="1"/>
</dbReference>
<comment type="subcellular location">
    <subcellularLocation>
        <location evidence="2">Cytoplasm</location>
    </subcellularLocation>
    <subcellularLocation>
        <location evidence="1">Nucleus</location>
    </subcellularLocation>
</comment>
<dbReference type="Proteomes" id="UP001168098">
    <property type="component" value="Unassembled WGS sequence"/>
</dbReference>
<dbReference type="SMART" id="SM00255">
    <property type="entry name" value="TIR"/>
    <property type="match status" value="1"/>
</dbReference>
<dbReference type="SUPFAM" id="SSF52540">
    <property type="entry name" value="P-loop containing nucleoside triphosphate hydrolases"/>
    <property type="match status" value="1"/>
</dbReference>
<evidence type="ECO:0000256" key="3">
    <source>
        <dbReference type="ARBA" id="ARBA00011982"/>
    </source>
</evidence>
<comment type="caution">
    <text evidence="14">The sequence shown here is derived from an EMBL/GenBank/DDBJ whole genome shotgun (WGS) entry which is preliminary data.</text>
</comment>
<dbReference type="InterPro" id="IPR035897">
    <property type="entry name" value="Toll_tir_struct_dom_sf"/>
</dbReference>
<dbReference type="Pfam" id="PF01582">
    <property type="entry name" value="TIR"/>
    <property type="match status" value="1"/>
</dbReference>
<evidence type="ECO:0000313" key="14">
    <source>
        <dbReference type="EMBL" id="KAJ9691466.1"/>
    </source>
</evidence>
<evidence type="ECO:0000256" key="12">
    <source>
        <dbReference type="ARBA" id="ARBA00061488"/>
    </source>
</evidence>
<dbReference type="InterPro" id="IPR002182">
    <property type="entry name" value="NB-ARC"/>
</dbReference>
<protein>
    <recommendedName>
        <fullName evidence="3">ADP-ribosyl cyclase/cyclic ADP-ribose hydrolase</fullName>
        <ecNumber evidence="3">3.2.2.6</ecNumber>
    </recommendedName>
</protein>
<sequence>MASSSSSSSQKSYEVFLSFRGEDTRQGFTAHLYDALRRRGINTFIDDADLKRGRVISPALVQAIENSMFSIVVLSENYASSRWCLEELVTILKCMNAGSLTVFPIFYKVDPSDVRKQKGSFGEAFVEHEKNSNERVKTWREALTRVANLSGWDSRNRHEPSLIKEVVSDVFNRLLAISSSDVGDLVGIDSHIRKMESLLSIGSNDVRIIGIWGMGGIGKTTIARAVYEQISKQFEACCFLSNVREDSEKRGLVKLQEELLSRLLEEGNISISTVDIGLAFIKTRLCFKRVLIVLDDADKPQQLEYLAGKHDWFGPGSRIIITTRDVHLLNKVGVNGVYEVVHLNHNDAVMLFSRHAFKEDHPTEDYMELSNYAVSYAKGLPLALKVLGSFLFSKSKLEWKSQLDKLQMNPHMDIESVLRVSFDGLDDTEQDIFLDVACFFKGEDKDYVIKILDSCGFYPDIGIRVLIDKALITLVHNKLWMHDLLQEMGWDIVRRTSHKNPSKHRRLDPGKRSRLWLQEDVYDVLTEKTGTENIEGIFLNWYGLKEIHYTTEAFAKMKKLRLLKVYNSHNSGGYECASRKENYNKPIPQDFEFPSNKLRYLYWHRCPLKSLPSNFHPKNLVELNLCYCYVEELWKGVKRSSDSTGFRLPSLSGLCSLKQLNLSDCNIKEGALPNDLGGYVSSLEYLNLKGNDFVTLPTGISKLCNLKALYLGCCKRLQELPMLPPNINRINAQNCTSLETLSGLSAPCWLAFTNSFRQNWGQETYLAEVSRIPKFNTYLPGNGIPEWFRNQCMGDSINIQLPSHWYNDNFLGFAMCIVFALKEPNQCRRGAMLCELESSDLDPSNLGCFLDHIVWEGHNDGDGFAESDHLWLGYHPNFLIKKDDMDWPNKLSHIKASFVIAGIPHEVKWCGFRLVYMEDLNDNNSKITKYSPLPKKSSVVLQDLDESATKDTIIHDEYYNGGGGPSGSPCKQNSCEKLLECFCSIWIDLLHSRNGSTSMDNNYEIP</sequence>
<dbReference type="SUPFAM" id="SSF52200">
    <property type="entry name" value="Toll/Interleukin receptor TIR domain"/>
    <property type="match status" value="1"/>
</dbReference>
<dbReference type="Gene3D" id="1.10.8.430">
    <property type="entry name" value="Helical domain of apoptotic protease-activating factors"/>
    <property type="match status" value="1"/>
</dbReference>
<evidence type="ECO:0000256" key="4">
    <source>
        <dbReference type="ARBA" id="ARBA00022490"/>
    </source>
</evidence>
<dbReference type="AlphaFoldDB" id="A0AA39DNR6"/>
<dbReference type="InterPro" id="IPR027417">
    <property type="entry name" value="P-loop_NTPase"/>
</dbReference>
<dbReference type="GO" id="GO:0043068">
    <property type="term" value="P:positive regulation of programmed cell death"/>
    <property type="evidence" value="ECO:0007669"/>
    <property type="project" value="UniProtKB-ARBA"/>
</dbReference>
<evidence type="ECO:0000259" key="13">
    <source>
        <dbReference type="PROSITE" id="PS50104"/>
    </source>
</evidence>
<dbReference type="Pfam" id="PF23282">
    <property type="entry name" value="WHD_ROQ1"/>
    <property type="match status" value="1"/>
</dbReference>
<dbReference type="PROSITE" id="PS50104">
    <property type="entry name" value="TIR"/>
    <property type="match status" value="1"/>
</dbReference>
<dbReference type="GO" id="GO:0061809">
    <property type="term" value="F:NAD+ nucleosidase activity, cyclic ADP-ribose generating"/>
    <property type="evidence" value="ECO:0007669"/>
    <property type="project" value="UniProtKB-EC"/>
</dbReference>
<evidence type="ECO:0000313" key="15">
    <source>
        <dbReference type="Proteomes" id="UP001168098"/>
    </source>
</evidence>
<dbReference type="PANTHER" id="PTHR11017:SF555">
    <property type="entry name" value="TIR-NBS-LRR RCT1-LIKE RESISTANCE PROTEIN"/>
    <property type="match status" value="1"/>
</dbReference>
<dbReference type="InterPro" id="IPR058192">
    <property type="entry name" value="WHD_ROQ1-like"/>
</dbReference>